<name>A0A9Q3BVE0_9BASI</name>
<evidence type="ECO:0000313" key="1">
    <source>
        <dbReference type="EMBL" id="MBW0473176.1"/>
    </source>
</evidence>
<dbReference type="Proteomes" id="UP000765509">
    <property type="component" value="Unassembled WGS sequence"/>
</dbReference>
<dbReference type="EMBL" id="AVOT02003320">
    <property type="protein sequence ID" value="MBW0473176.1"/>
    <property type="molecule type" value="Genomic_DNA"/>
</dbReference>
<comment type="caution">
    <text evidence="1">The sequence shown here is derived from an EMBL/GenBank/DDBJ whole genome shotgun (WGS) entry which is preliminary data.</text>
</comment>
<accession>A0A9Q3BVE0</accession>
<dbReference type="OrthoDB" id="1392315at2759"/>
<proteinExistence type="predicted"/>
<reference evidence="1" key="1">
    <citation type="submission" date="2021-03" db="EMBL/GenBank/DDBJ databases">
        <title>Draft genome sequence of rust myrtle Austropuccinia psidii MF-1, a brazilian biotype.</title>
        <authorList>
            <person name="Quecine M.C."/>
            <person name="Pachon D.M.R."/>
            <person name="Bonatelli M.L."/>
            <person name="Correr F.H."/>
            <person name="Franceschini L.M."/>
            <person name="Leite T.F."/>
            <person name="Margarido G.R.A."/>
            <person name="Almeida C.A."/>
            <person name="Ferrarezi J.A."/>
            <person name="Labate C.A."/>
        </authorList>
    </citation>
    <scope>NUCLEOTIDE SEQUENCE</scope>
    <source>
        <strain evidence="1">MF-1</strain>
    </source>
</reference>
<evidence type="ECO:0008006" key="3">
    <source>
        <dbReference type="Google" id="ProtNLM"/>
    </source>
</evidence>
<evidence type="ECO:0000313" key="2">
    <source>
        <dbReference type="Proteomes" id="UP000765509"/>
    </source>
</evidence>
<organism evidence="1 2">
    <name type="scientific">Austropuccinia psidii MF-1</name>
    <dbReference type="NCBI Taxonomy" id="1389203"/>
    <lineage>
        <taxon>Eukaryota</taxon>
        <taxon>Fungi</taxon>
        <taxon>Dikarya</taxon>
        <taxon>Basidiomycota</taxon>
        <taxon>Pucciniomycotina</taxon>
        <taxon>Pucciniomycetes</taxon>
        <taxon>Pucciniales</taxon>
        <taxon>Sphaerophragmiaceae</taxon>
        <taxon>Austropuccinia</taxon>
    </lineage>
</organism>
<sequence length="170" mass="19016">MHLQHILKGIGFTVNQEDTSMYYLHSPLGQAILWIHVDDGALATSSTDLMKFISSKLDEALLIKWDKNVNGLVGISITKVTDGFKFHQPKLISKLLKVDASNITAQFPLPTKCALETSKNGSRDKEYLRRIGILLYIAQGSRPNISYAINYLAHLSLGPTMAHWDAVWHL</sequence>
<dbReference type="AlphaFoldDB" id="A0A9Q3BVE0"/>
<keyword evidence="2" id="KW-1185">Reference proteome</keyword>
<protein>
    <recommendedName>
        <fullName evidence="3">Reverse transcriptase Ty1/copia-type domain-containing protein</fullName>
    </recommendedName>
</protein>
<gene>
    <name evidence="1" type="ORF">O181_012891</name>
</gene>